<dbReference type="Pfam" id="PF00022">
    <property type="entry name" value="Actin"/>
    <property type="match status" value="1"/>
</dbReference>
<name>A0A165KIH0_EXIGL</name>
<dbReference type="InterPro" id="IPR004000">
    <property type="entry name" value="Actin"/>
</dbReference>
<sequence>MSLRDSTIVVLETSRAYIRAGQGLYELLRLPTVEVQARAGLRRTEPVAASSRAPSSTPRSGNASEYIVGKQLDDLLAAGEDLDIVWPFANGGVSDWAAAEALWKHVLFTQLSLRRSQNESPVMHAISPTFSRDIHERTCKIFFERFNVPAYSVVERPLCQVYAANALAGLIVDVNTFKTDVTPVVDSIVMHAAHVVLPVGSSDCEKYLAHLWRTGASPGVLSALEGEPDLDNALVELAALVYREGLVKVPSDGETVEPEDEGVTNIAAVLIAGKEKAVIEAGTKKKRGANATAAEREREREIAALDLVTVTFREKEITVGKERHRMCEPLFDLSLLRDVPGIEPKEVEYEDVKESYMNLSEGVFLSVSRLDLHLRPIVLDGLFVCGNMADAKGLGIALQSRLAYHLTQRTDGEVQPSASRLLRVPEYFGEYREKGDRLSSFLGASIVAKLVFQDVNGRSFVQKADYGARGPRAIIELCPTVL</sequence>
<organism evidence="3 4">
    <name type="scientific">Exidia glandulosa HHB12029</name>
    <dbReference type="NCBI Taxonomy" id="1314781"/>
    <lineage>
        <taxon>Eukaryota</taxon>
        <taxon>Fungi</taxon>
        <taxon>Dikarya</taxon>
        <taxon>Basidiomycota</taxon>
        <taxon>Agaricomycotina</taxon>
        <taxon>Agaricomycetes</taxon>
        <taxon>Auriculariales</taxon>
        <taxon>Exidiaceae</taxon>
        <taxon>Exidia</taxon>
    </lineage>
</organism>
<dbReference type="AlphaFoldDB" id="A0A165KIH0"/>
<evidence type="ECO:0000313" key="4">
    <source>
        <dbReference type="Proteomes" id="UP000077266"/>
    </source>
</evidence>
<dbReference type="Gene3D" id="3.30.420.40">
    <property type="match status" value="3"/>
</dbReference>
<dbReference type="OrthoDB" id="74201at2759"/>
<dbReference type="Proteomes" id="UP000077266">
    <property type="component" value="Unassembled WGS sequence"/>
</dbReference>
<accession>A0A165KIH0</accession>
<protein>
    <submittedName>
        <fullName evidence="3">Actin-related protein</fullName>
    </submittedName>
</protein>
<dbReference type="EMBL" id="KV425943">
    <property type="protein sequence ID" value="KZV96384.1"/>
    <property type="molecule type" value="Genomic_DNA"/>
</dbReference>
<dbReference type="STRING" id="1314781.A0A165KIH0"/>
<gene>
    <name evidence="3" type="ORF">EXIGLDRAFT_609154</name>
</gene>
<comment type="similarity">
    <text evidence="1">Belongs to the actin family.</text>
</comment>
<keyword evidence="4" id="KW-1185">Reference proteome</keyword>
<feature type="compositionally biased region" description="Low complexity" evidence="2">
    <location>
        <begin position="48"/>
        <end position="60"/>
    </location>
</feature>
<dbReference type="InterPro" id="IPR043129">
    <property type="entry name" value="ATPase_NBD"/>
</dbReference>
<dbReference type="SUPFAM" id="SSF53067">
    <property type="entry name" value="Actin-like ATPase domain"/>
    <property type="match status" value="2"/>
</dbReference>
<feature type="region of interest" description="Disordered" evidence="2">
    <location>
        <begin position="44"/>
        <end position="63"/>
    </location>
</feature>
<evidence type="ECO:0000256" key="1">
    <source>
        <dbReference type="RuleBase" id="RU000487"/>
    </source>
</evidence>
<reference evidence="3 4" key="1">
    <citation type="journal article" date="2016" name="Mol. Biol. Evol.">
        <title>Comparative Genomics of Early-Diverging Mushroom-Forming Fungi Provides Insights into the Origins of Lignocellulose Decay Capabilities.</title>
        <authorList>
            <person name="Nagy L.G."/>
            <person name="Riley R."/>
            <person name="Tritt A."/>
            <person name="Adam C."/>
            <person name="Daum C."/>
            <person name="Floudas D."/>
            <person name="Sun H."/>
            <person name="Yadav J.S."/>
            <person name="Pangilinan J."/>
            <person name="Larsson K.H."/>
            <person name="Matsuura K."/>
            <person name="Barry K."/>
            <person name="Labutti K."/>
            <person name="Kuo R."/>
            <person name="Ohm R.A."/>
            <person name="Bhattacharya S.S."/>
            <person name="Shirouzu T."/>
            <person name="Yoshinaga Y."/>
            <person name="Martin F.M."/>
            <person name="Grigoriev I.V."/>
            <person name="Hibbett D.S."/>
        </authorList>
    </citation>
    <scope>NUCLEOTIDE SEQUENCE [LARGE SCALE GENOMIC DNA]</scope>
    <source>
        <strain evidence="3 4">HHB12029</strain>
    </source>
</reference>
<dbReference type="PANTHER" id="PTHR11937">
    <property type="entry name" value="ACTIN"/>
    <property type="match status" value="1"/>
</dbReference>
<dbReference type="InParanoid" id="A0A165KIH0"/>
<proteinExistence type="inferred from homology"/>
<dbReference type="FunCoup" id="A0A165KIH0">
    <property type="interactions" value="16"/>
</dbReference>
<dbReference type="SMART" id="SM00268">
    <property type="entry name" value="ACTIN"/>
    <property type="match status" value="1"/>
</dbReference>
<evidence type="ECO:0000313" key="3">
    <source>
        <dbReference type="EMBL" id="KZV96384.1"/>
    </source>
</evidence>
<evidence type="ECO:0000256" key="2">
    <source>
        <dbReference type="SAM" id="MobiDB-lite"/>
    </source>
</evidence>